<gene>
    <name evidence="2" type="ORF">VNI00_009415</name>
</gene>
<sequence>MVAVISESRNCPSTSTATPSSSKPPPAAYKILETSVSVVEKSRERNAMKELREWCRAKQKNAVLTEDISSVLRLLLATALRWSDLDSIIQAVSACDPSLEYHDTYLSLYEMGNPRLTIDMLSEIVNSCNFNQARYQFVSKVASVTTDHSLSLWCDEQRGAILRSLRPCFADEAEWLICVAKEWGFPFFRDVIFPQLSSQYHDINFRKALAAQMVQAGDSFPYAAAEDVVQMIKELGSVDPADIVNNPHSRLSTIHLPQPTLAEQPSHSDHITNAQSKRLRDSEPPKKTQKQTDTAIPKAEERVSYRTRKKRERRRRARDAARGISENIQGSK</sequence>
<protein>
    <submittedName>
        <fullName evidence="2">Uncharacterized protein</fullName>
    </submittedName>
</protein>
<feature type="compositionally biased region" description="Polar residues" evidence="1">
    <location>
        <begin position="261"/>
        <end position="276"/>
    </location>
</feature>
<organism evidence="2 3">
    <name type="scientific">Paramarasmius palmivorus</name>
    <dbReference type="NCBI Taxonomy" id="297713"/>
    <lineage>
        <taxon>Eukaryota</taxon>
        <taxon>Fungi</taxon>
        <taxon>Dikarya</taxon>
        <taxon>Basidiomycota</taxon>
        <taxon>Agaricomycotina</taxon>
        <taxon>Agaricomycetes</taxon>
        <taxon>Agaricomycetidae</taxon>
        <taxon>Agaricales</taxon>
        <taxon>Marasmiineae</taxon>
        <taxon>Marasmiaceae</taxon>
        <taxon>Paramarasmius</taxon>
    </lineage>
</organism>
<comment type="caution">
    <text evidence="2">The sequence shown here is derived from an EMBL/GenBank/DDBJ whole genome shotgun (WGS) entry which is preliminary data.</text>
</comment>
<name>A0AAW0CLV5_9AGAR</name>
<evidence type="ECO:0000313" key="2">
    <source>
        <dbReference type="EMBL" id="KAK7040819.1"/>
    </source>
</evidence>
<dbReference type="EMBL" id="JAYKXP010000035">
    <property type="protein sequence ID" value="KAK7040819.1"/>
    <property type="molecule type" value="Genomic_DNA"/>
</dbReference>
<feature type="region of interest" description="Disordered" evidence="1">
    <location>
        <begin position="1"/>
        <end position="26"/>
    </location>
</feature>
<evidence type="ECO:0000313" key="3">
    <source>
        <dbReference type="Proteomes" id="UP001383192"/>
    </source>
</evidence>
<reference evidence="2 3" key="1">
    <citation type="submission" date="2024-01" db="EMBL/GenBank/DDBJ databases">
        <title>A draft genome for a cacao thread blight-causing isolate of Paramarasmius palmivorus.</title>
        <authorList>
            <person name="Baruah I.K."/>
            <person name="Bukari Y."/>
            <person name="Amoako-Attah I."/>
            <person name="Meinhardt L.W."/>
            <person name="Bailey B.A."/>
            <person name="Cohen S.P."/>
        </authorList>
    </citation>
    <scope>NUCLEOTIDE SEQUENCE [LARGE SCALE GENOMIC DNA]</scope>
    <source>
        <strain evidence="2 3">GH-12</strain>
    </source>
</reference>
<feature type="compositionally biased region" description="Low complexity" evidence="1">
    <location>
        <begin position="12"/>
        <end position="21"/>
    </location>
</feature>
<feature type="compositionally biased region" description="Basic residues" evidence="1">
    <location>
        <begin position="305"/>
        <end position="317"/>
    </location>
</feature>
<feature type="region of interest" description="Disordered" evidence="1">
    <location>
        <begin position="260"/>
        <end position="332"/>
    </location>
</feature>
<dbReference type="Proteomes" id="UP001383192">
    <property type="component" value="Unassembled WGS sequence"/>
</dbReference>
<keyword evidence="3" id="KW-1185">Reference proteome</keyword>
<accession>A0AAW0CLV5</accession>
<evidence type="ECO:0000256" key="1">
    <source>
        <dbReference type="SAM" id="MobiDB-lite"/>
    </source>
</evidence>
<dbReference type="AlphaFoldDB" id="A0AAW0CLV5"/>
<proteinExistence type="predicted"/>